<evidence type="ECO:0000313" key="6">
    <source>
        <dbReference type="EMBL" id="KAG8044912.1"/>
    </source>
</evidence>
<dbReference type="Pfam" id="PF04782">
    <property type="entry name" value="DUF632"/>
    <property type="match status" value="1"/>
</dbReference>
<dbReference type="Proteomes" id="UP000729402">
    <property type="component" value="Unassembled WGS sequence"/>
</dbReference>
<comment type="caution">
    <text evidence="6">The sequence shown here is derived from an EMBL/GenBank/DDBJ whole genome shotgun (WGS) entry which is preliminary data.</text>
</comment>
<evidence type="ECO:0000259" key="2">
    <source>
        <dbReference type="Pfam" id="PF03178"/>
    </source>
</evidence>
<sequence length="1404" mass="155867">MVTWDIAVCLLPVSTPVVYDVLLATGSGYLVYLEITVGCLVEVKYIQLEHEISCLDINPIGENPHYSSLAAVGMWTDISISIFLLPKFDLMRKVSFIEGIVPRSVLMCTIEEVPYLLCSLGDGHLYSFVFNKKLSDLYDMAKISLGTEQVNLRTFVTKDRTHVFAASNRPTVIYSRDRKLLYSHVNLKGVNHVCSFKTAVFPESLAIADECGLSVQTVQTIDDIKKLHIRTIPLNEQVRRICYQEQSQTLALCSFKTYTPTEFEEHFVHLLDNQTLGILSTHILDAYEWGLCLASCSFNGDNNFYYCVGTSYVLPEETEPTKGRILVFLVEERKLQLMAEKQTKGAVYSLNAFNGKLLAAINQKVRLYEWFLRDDTAHELQAECACHGHVLTLYIQTRGDLIVVGDMMRSISLLVYLHEESLIVEVARDRNTACMTAVEMLDDEVYIGADDCYNLFTLHMQFDAAAGEVRPVDVGQYHLGDFVNRFHHGSLVMHEAGSKISEIPTVIFGTASGAIGVIASLTLHHYVFLKRLEIALAASVKSVGNISHSEWRSFYNLRTIGGDAHGFVDGDLIESFLSLEPSKMEEVARSMRVQGGRKILLSPILLSFQVPLTNSSKIADRGAVLELKPFCSVARQNLMREKGERRFVVFWEAIGEEERFWPWLSSAQIEGNFGEFRGNRGNPFGESVILDWFRKSSIQDFQFVLPSVFFQVYWWGVGVGWWQMGCTHSKVEDEEAVKRCKDRRKLMKQLVRRRVDLAAAHTAYLQALRNTGATLRQFAEVESALSQQPPAGIAVPPSPPPPPPPPPAAYSVTTSMPAYSMASSLPPSPHPPSLPFSPIMIMRKKRDAELNGDASTDDDDDDTDSCSTPLPPPPPPGCEWEYLEPFAMRPLNFPSSLADRNDKEVASQVTMDDDNWVETNTEFDGYDDESVSGNADGVVSGVQLNQAKSRALGDDNSSMVSWVTKESNSSATVWRSKTSLVGIAKEIDEYFLKAAASGSDVVILLDSSGGQTDSSELEASKGAGKNSKSAKVFSTLSWSWSFKSAQANRGSSVLRCNDASGYGYHGKTLEKLYEQEQKLYKLVKDEECARLQYIKNSSLLQRLESGEHDKLHAEKVRDSIEELQTQIISLEEAVGLTCLSISKLRDEELYPQIIELSAGLVHMWRNMYECHQVQNHIAQQASLLGNLPGSEPTTDSHCQATAQLEVEVSAWHTSFCNLITLQRDHIAILNQWIKLTDCLPDNDGFMSGSSGLCSLCGELQRALAGLPEKAAAEAIKTFLSVIHSIVVQQTEERQLKKKSDQSESKFNAQLEKHSGNAVQPPVTKLDALRKQMEEEKARYLNSARISRAMTLNNLQTSLPNVFHALMGFSGVCVKAFEGISRCSEVAAAPASASHSGAVSPASSS</sequence>
<dbReference type="InterPro" id="IPR006867">
    <property type="entry name" value="DUF632"/>
</dbReference>
<dbReference type="Pfam" id="PF04783">
    <property type="entry name" value="DUF630"/>
    <property type="match status" value="1"/>
</dbReference>
<dbReference type="Pfam" id="PF23726">
    <property type="entry name" value="Beta-prop_RSE1_2nd"/>
    <property type="match status" value="1"/>
</dbReference>
<protein>
    <submittedName>
        <fullName evidence="6">Uncharacterized protein</fullName>
    </submittedName>
</protein>
<feature type="domain" description="RSE1/DDB1/CPSF1 second beta-propeller" evidence="5">
    <location>
        <begin position="21"/>
        <end position="213"/>
    </location>
</feature>
<proteinExistence type="predicted"/>
<evidence type="ECO:0000256" key="1">
    <source>
        <dbReference type="SAM" id="MobiDB-lite"/>
    </source>
</evidence>
<feature type="domain" description="DUF632" evidence="3">
    <location>
        <begin position="980"/>
        <end position="1283"/>
    </location>
</feature>
<dbReference type="Pfam" id="PF03178">
    <property type="entry name" value="CPSF_A"/>
    <property type="match status" value="1"/>
</dbReference>
<dbReference type="EMBL" id="JAAALK010000290">
    <property type="protein sequence ID" value="KAG8044912.1"/>
    <property type="molecule type" value="Genomic_DNA"/>
</dbReference>
<dbReference type="InterPro" id="IPR050358">
    <property type="entry name" value="RSE1/DDB1/CFT1"/>
</dbReference>
<feature type="region of interest" description="Disordered" evidence="1">
    <location>
        <begin position="786"/>
        <end position="811"/>
    </location>
</feature>
<dbReference type="GO" id="GO:0003676">
    <property type="term" value="F:nucleic acid binding"/>
    <property type="evidence" value="ECO:0007669"/>
    <property type="project" value="InterPro"/>
</dbReference>
<dbReference type="InterPro" id="IPR058543">
    <property type="entry name" value="Beta-prop_RSE1/DDB1/CPSF1_2nd"/>
</dbReference>
<gene>
    <name evidence="6" type="ORF">GUJ93_ZPchr0008g13783</name>
</gene>
<feature type="compositionally biased region" description="Pro residues" evidence="1">
    <location>
        <begin position="796"/>
        <end position="808"/>
    </location>
</feature>
<dbReference type="InterPro" id="IPR006868">
    <property type="entry name" value="DUF630"/>
</dbReference>
<organism evidence="6 7">
    <name type="scientific">Zizania palustris</name>
    <name type="common">Northern wild rice</name>
    <dbReference type="NCBI Taxonomy" id="103762"/>
    <lineage>
        <taxon>Eukaryota</taxon>
        <taxon>Viridiplantae</taxon>
        <taxon>Streptophyta</taxon>
        <taxon>Embryophyta</taxon>
        <taxon>Tracheophyta</taxon>
        <taxon>Spermatophyta</taxon>
        <taxon>Magnoliopsida</taxon>
        <taxon>Liliopsida</taxon>
        <taxon>Poales</taxon>
        <taxon>Poaceae</taxon>
        <taxon>BOP clade</taxon>
        <taxon>Oryzoideae</taxon>
        <taxon>Oryzeae</taxon>
        <taxon>Zizaniinae</taxon>
        <taxon>Zizania</taxon>
    </lineage>
</organism>
<accession>A0A8J5UVJ4</accession>
<reference evidence="6" key="1">
    <citation type="journal article" date="2021" name="bioRxiv">
        <title>Whole Genome Assembly and Annotation of Northern Wild Rice, Zizania palustris L., Supports a Whole Genome Duplication in the Zizania Genus.</title>
        <authorList>
            <person name="Haas M."/>
            <person name="Kono T."/>
            <person name="Macchietto M."/>
            <person name="Millas R."/>
            <person name="McGilp L."/>
            <person name="Shao M."/>
            <person name="Duquette J."/>
            <person name="Hirsch C.N."/>
            <person name="Kimball J."/>
        </authorList>
    </citation>
    <scope>NUCLEOTIDE SEQUENCE</scope>
    <source>
        <tissue evidence="6">Fresh leaf tissue</tissue>
    </source>
</reference>
<feature type="domain" description="DUF630" evidence="4">
    <location>
        <begin position="724"/>
        <end position="782"/>
    </location>
</feature>
<dbReference type="GO" id="GO:0005634">
    <property type="term" value="C:nucleus"/>
    <property type="evidence" value="ECO:0007669"/>
    <property type="project" value="InterPro"/>
</dbReference>
<feature type="compositionally biased region" description="Acidic residues" evidence="1">
    <location>
        <begin position="855"/>
        <end position="864"/>
    </location>
</feature>
<reference evidence="6" key="2">
    <citation type="submission" date="2021-02" db="EMBL/GenBank/DDBJ databases">
        <authorList>
            <person name="Kimball J.A."/>
            <person name="Haas M.W."/>
            <person name="Macchietto M."/>
            <person name="Kono T."/>
            <person name="Duquette J."/>
            <person name="Shao M."/>
        </authorList>
    </citation>
    <scope>NUCLEOTIDE SEQUENCE</scope>
    <source>
        <tissue evidence="6">Fresh leaf tissue</tissue>
    </source>
</reference>
<evidence type="ECO:0000313" key="7">
    <source>
        <dbReference type="Proteomes" id="UP000729402"/>
    </source>
</evidence>
<evidence type="ECO:0000259" key="3">
    <source>
        <dbReference type="Pfam" id="PF04782"/>
    </source>
</evidence>
<dbReference type="PANTHER" id="PTHR10644">
    <property type="entry name" value="DNA REPAIR/RNA PROCESSING CPSF FAMILY"/>
    <property type="match status" value="1"/>
</dbReference>
<dbReference type="InterPro" id="IPR004871">
    <property type="entry name" value="RSE1/DDB1/CPSF1_C"/>
</dbReference>
<name>A0A8J5UVJ4_ZIZPA</name>
<feature type="domain" description="RSE1/DDB1/CPSF1 C-terminal" evidence="2">
    <location>
        <begin position="267"/>
        <end position="577"/>
    </location>
</feature>
<keyword evidence="7" id="KW-1185">Reference proteome</keyword>
<dbReference type="OrthoDB" id="1919226at2759"/>
<evidence type="ECO:0000259" key="5">
    <source>
        <dbReference type="Pfam" id="PF23726"/>
    </source>
</evidence>
<evidence type="ECO:0000259" key="4">
    <source>
        <dbReference type="Pfam" id="PF04783"/>
    </source>
</evidence>
<feature type="region of interest" description="Disordered" evidence="1">
    <location>
        <begin position="848"/>
        <end position="878"/>
    </location>
</feature>